<dbReference type="STRING" id="1385519.N801_03155"/>
<feature type="domain" description="SAF" evidence="2">
    <location>
        <begin position="56"/>
        <end position="118"/>
    </location>
</feature>
<keyword evidence="1" id="KW-0472">Membrane</keyword>
<dbReference type="Gene3D" id="3.90.1210.10">
    <property type="entry name" value="Antifreeze-like/N-acetylneuraminic acid synthase C-terminal domain"/>
    <property type="match status" value="1"/>
</dbReference>
<proteinExistence type="predicted"/>
<keyword evidence="1" id="KW-0812">Transmembrane</keyword>
<sequence>MPRPHLPSLPRPGLLGPSRRARWRRWALRRLASAACAVAAVVVLVGVVRPPPAPTTPVVVAARHLASGAVLDEEDLRVVDVPRDPPPVATSTDPSGLVGRRLTSRVTRGEVVTTTRLVPRTPADGLPSGTVAAHVLVADERSLDLVPVGHRVTLYAEVGGAALARDVLVLGVDTPEVTSVTGPLPGTVPASRGLVCALTDADVERVFAGQRPEGGAPRVLPVVTG</sequence>
<keyword evidence="4" id="KW-1185">Reference proteome</keyword>
<gene>
    <name evidence="3" type="ORF">N801_03155</name>
</gene>
<dbReference type="InterPro" id="IPR013974">
    <property type="entry name" value="SAF"/>
</dbReference>
<organism evidence="3 4">
    <name type="scientific">Knoellia aerolata DSM 18566</name>
    <dbReference type="NCBI Taxonomy" id="1385519"/>
    <lineage>
        <taxon>Bacteria</taxon>
        <taxon>Bacillati</taxon>
        <taxon>Actinomycetota</taxon>
        <taxon>Actinomycetes</taxon>
        <taxon>Micrococcales</taxon>
        <taxon>Intrasporangiaceae</taxon>
        <taxon>Knoellia</taxon>
    </lineage>
</organism>
<evidence type="ECO:0000313" key="4">
    <source>
        <dbReference type="Proteomes" id="UP000030013"/>
    </source>
</evidence>
<feature type="transmembrane region" description="Helical" evidence="1">
    <location>
        <begin position="27"/>
        <end position="48"/>
    </location>
</feature>
<dbReference type="RefSeq" id="WP_052112644.1">
    <property type="nucleotide sequence ID" value="NZ_AVPL01000009.1"/>
</dbReference>
<reference evidence="3 4" key="1">
    <citation type="submission" date="2013-08" db="EMBL/GenBank/DDBJ databases">
        <title>The genome sequence of Knoellia aerolata.</title>
        <authorList>
            <person name="Zhu W."/>
            <person name="Wang G."/>
        </authorList>
    </citation>
    <scope>NUCLEOTIDE SEQUENCE [LARGE SCALE GENOMIC DNA]</scope>
    <source>
        <strain evidence="3 4">DSM 18566</strain>
    </source>
</reference>
<comment type="caution">
    <text evidence="3">The sequence shown here is derived from an EMBL/GenBank/DDBJ whole genome shotgun (WGS) entry which is preliminary data.</text>
</comment>
<dbReference type="eggNOG" id="COG3745">
    <property type="taxonomic scope" value="Bacteria"/>
</dbReference>
<accession>A0A0A0JZA7</accession>
<protein>
    <submittedName>
        <fullName evidence="3">Flp pilus assembly protein CpaB</fullName>
    </submittedName>
</protein>
<name>A0A0A0JZA7_9MICO</name>
<dbReference type="SMART" id="SM00858">
    <property type="entry name" value="SAF"/>
    <property type="match status" value="1"/>
</dbReference>
<dbReference type="AlphaFoldDB" id="A0A0A0JZA7"/>
<dbReference type="EMBL" id="AVPL01000009">
    <property type="protein sequence ID" value="KGN42029.1"/>
    <property type="molecule type" value="Genomic_DNA"/>
</dbReference>
<evidence type="ECO:0000313" key="3">
    <source>
        <dbReference type="EMBL" id="KGN42029.1"/>
    </source>
</evidence>
<dbReference type="Pfam" id="PF08666">
    <property type="entry name" value="SAF"/>
    <property type="match status" value="1"/>
</dbReference>
<dbReference type="Proteomes" id="UP000030013">
    <property type="component" value="Unassembled WGS sequence"/>
</dbReference>
<evidence type="ECO:0000256" key="1">
    <source>
        <dbReference type="SAM" id="Phobius"/>
    </source>
</evidence>
<dbReference type="CDD" id="cd11614">
    <property type="entry name" value="SAF_CpaB_FlgA_like"/>
    <property type="match status" value="1"/>
</dbReference>
<evidence type="ECO:0000259" key="2">
    <source>
        <dbReference type="SMART" id="SM00858"/>
    </source>
</evidence>
<keyword evidence="1" id="KW-1133">Transmembrane helix</keyword>
<dbReference type="OrthoDB" id="4843735at2"/>